<dbReference type="GO" id="GO:0030295">
    <property type="term" value="F:protein kinase activator activity"/>
    <property type="evidence" value="ECO:0007669"/>
    <property type="project" value="TreeGrafter"/>
</dbReference>
<dbReference type="Pfam" id="PF13426">
    <property type="entry name" value="PAS_9"/>
    <property type="match status" value="1"/>
</dbReference>
<evidence type="ECO:0000256" key="2">
    <source>
        <dbReference type="ARBA" id="ARBA00004141"/>
    </source>
</evidence>
<dbReference type="Pfam" id="PF08448">
    <property type="entry name" value="PAS_4"/>
    <property type="match status" value="1"/>
</dbReference>
<dbReference type="GO" id="GO:0000156">
    <property type="term" value="F:phosphorelay response regulator activity"/>
    <property type="evidence" value="ECO:0007669"/>
    <property type="project" value="TreeGrafter"/>
</dbReference>
<dbReference type="SUPFAM" id="SSF47384">
    <property type="entry name" value="Homodimeric domain of signal transducing histidine kinase"/>
    <property type="match status" value="1"/>
</dbReference>
<reference evidence="15 16" key="1">
    <citation type="submission" date="2014-07" db="EMBL/GenBank/DDBJ databases">
        <title>Draft Genome Sequence of Gephyronic Acid Producer, Cystobacter violaceus Strain Cb vi76.</title>
        <authorList>
            <person name="Stevens D.C."/>
            <person name="Young J."/>
            <person name="Carmichael R."/>
            <person name="Tan J."/>
            <person name="Taylor R.E."/>
        </authorList>
    </citation>
    <scope>NUCLEOTIDE SEQUENCE [LARGE SCALE GENOMIC DNA]</scope>
    <source>
        <strain evidence="15 16">Cb vi76</strain>
    </source>
</reference>
<dbReference type="InterPro" id="IPR036097">
    <property type="entry name" value="HisK_dim/P_sf"/>
</dbReference>
<protein>
    <recommendedName>
        <fullName evidence="3">histidine kinase</fullName>
        <ecNumber evidence="3">2.7.13.3</ecNumber>
    </recommendedName>
</protein>
<evidence type="ECO:0000256" key="7">
    <source>
        <dbReference type="ARBA" id="ARBA00022741"/>
    </source>
</evidence>
<proteinExistence type="predicted"/>
<evidence type="ECO:0000256" key="5">
    <source>
        <dbReference type="ARBA" id="ARBA00022679"/>
    </source>
</evidence>
<dbReference type="PANTHER" id="PTHR42878">
    <property type="entry name" value="TWO-COMPONENT HISTIDINE KINASE"/>
    <property type="match status" value="1"/>
</dbReference>
<keyword evidence="5" id="KW-0808">Transferase</keyword>
<feature type="domain" description="Histidine kinase" evidence="13">
    <location>
        <begin position="278"/>
        <end position="490"/>
    </location>
</feature>
<evidence type="ECO:0000256" key="9">
    <source>
        <dbReference type="ARBA" id="ARBA00022840"/>
    </source>
</evidence>
<evidence type="ECO:0000256" key="1">
    <source>
        <dbReference type="ARBA" id="ARBA00000085"/>
    </source>
</evidence>
<evidence type="ECO:0000256" key="3">
    <source>
        <dbReference type="ARBA" id="ARBA00012438"/>
    </source>
</evidence>
<evidence type="ECO:0000256" key="6">
    <source>
        <dbReference type="ARBA" id="ARBA00022692"/>
    </source>
</evidence>
<dbReference type="Proteomes" id="UP000028547">
    <property type="component" value="Unassembled WGS sequence"/>
</dbReference>
<dbReference type="SUPFAM" id="SSF55874">
    <property type="entry name" value="ATPase domain of HSP90 chaperone/DNA topoisomerase II/histidine kinase"/>
    <property type="match status" value="1"/>
</dbReference>
<evidence type="ECO:0000256" key="4">
    <source>
        <dbReference type="ARBA" id="ARBA00022553"/>
    </source>
</evidence>
<dbReference type="Gene3D" id="1.10.287.130">
    <property type="match status" value="1"/>
</dbReference>
<keyword evidence="7" id="KW-0547">Nucleotide-binding</keyword>
<gene>
    <name evidence="15" type="ORF">Q664_44990</name>
</gene>
<dbReference type="AlphaFoldDB" id="A0A084SHJ9"/>
<evidence type="ECO:0000256" key="8">
    <source>
        <dbReference type="ARBA" id="ARBA00022777"/>
    </source>
</evidence>
<dbReference type="EMBL" id="JPMI01000322">
    <property type="protein sequence ID" value="KFA87934.1"/>
    <property type="molecule type" value="Genomic_DNA"/>
</dbReference>
<dbReference type="SMART" id="SM00387">
    <property type="entry name" value="HATPase_c"/>
    <property type="match status" value="1"/>
</dbReference>
<dbReference type="InterPro" id="IPR036890">
    <property type="entry name" value="HATPase_C_sf"/>
</dbReference>
<dbReference type="GO" id="GO:0016020">
    <property type="term" value="C:membrane"/>
    <property type="evidence" value="ECO:0007669"/>
    <property type="project" value="UniProtKB-SubCell"/>
</dbReference>
<dbReference type="Gene3D" id="3.30.565.10">
    <property type="entry name" value="Histidine kinase-like ATPase, C-terminal domain"/>
    <property type="match status" value="1"/>
</dbReference>
<keyword evidence="10" id="KW-1133">Transmembrane helix</keyword>
<dbReference type="EC" id="2.7.13.3" evidence="3"/>
<keyword evidence="4" id="KW-0597">Phosphoprotein</keyword>
<dbReference type="InterPro" id="IPR003661">
    <property type="entry name" value="HisK_dim/P_dom"/>
</dbReference>
<accession>A0A084SHJ9</accession>
<dbReference type="PANTHER" id="PTHR42878:SF7">
    <property type="entry name" value="SENSOR HISTIDINE KINASE GLRK"/>
    <property type="match status" value="1"/>
</dbReference>
<evidence type="ECO:0000313" key="16">
    <source>
        <dbReference type="Proteomes" id="UP000028547"/>
    </source>
</evidence>
<dbReference type="Pfam" id="PF00512">
    <property type="entry name" value="HisKA"/>
    <property type="match status" value="1"/>
</dbReference>
<evidence type="ECO:0000259" key="13">
    <source>
        <dbReference type="PROSITE" id="PS50109"/>
    </source>
</evidence>
<dbReference type="InterPro" id="IPR050351">
    <property type="entry name" value="BphY/WalK/GraS-like"/>
</dbReference>
<dbReference type="InterPro" id="IPR003594">
    <property type="entry name" value="HATPase_dom"/>
</dbReference>
<evidence type="ECO:0000256" key="11">
    <source>
        <dbReference type="ARBA" id="ARBA00023012"/>
    </source>
</evidence>
<organism evidence="15 16">
    <name type="scientific">Archangium violaceum Cb vi76</name>
    <dbReference type="NCBI Taxonomy" id="1406225"/>
    <lineage>
        <taxon>Bacteria</taxon>
        <taxon>Pseudomonadati</taxon>
        <taxon>Myxococcota</taxon>
        <taxon>Myxococcia</taxon>
        <taxon>Myxococcales</taxon>
        <taxon>Cystobacterineae</taxon>
        <taxon>Archangiaceae</taxon>
        <taxon>Archangium</taxon>
    </lineage>
</organism>
<dbReference type="GO" id="GO:0007234">
    <property type="term" value="P:osmosensory signaling via phosphorelay pathway"/>
    <property type="evidence" value="ECO:0007669"/>
    <property type="project" value="TreeGrafter"/>
</dbReference>
<dbReference type="GO" id="GO:0005524">
    <property type="term" value="F:ATP binding"/>
    <property type="evidence" value="ECO:0007669"/>
    <property type="project" value="UniProtKB-KW"/>
</dbReference>
<dbReference type="GO" id="GO:0000155">
    <property type="term" value="F:phosphorelay sensor kinase activity"/>
    <property type="evidence" value="ECO:0007669"/>
    <property type="project" value="InterPro"/>
</dbReference>
<dbReference type="PROSITE" id="PS50109">
    <property type="entry name" value="HIS_KIN"/>
    <property type="match status" value="1"/>
</dbReference>
<dbReference type="SMART" id="SM00388">
    <property type="entry name" value="HisKA"/>
    <property type="match status" value="1"/>
</dbReference>
<keyword evidence="9" id="KW-0067">ATP-binding</keyword>
<dbReference type="CDD" id="cd00130">
    <property type="entry name" value="PAS"/>
    <property type="match status" value="1"/>
</dbReference>
<dbReference type="InterPro" id="IPR000014">
    <property type="entry name" value="PAS"/>
</dbReference>
<sequence>MAQPVLHRSHAAPMAPSFSEEAQQCFGALLHASGIGLAFLDKELRFRFVSTALMTLSGLPGSAYEGRSVGEVWPGMTKELTPLLQRALAGEQVAGARVSGQPGFTSNTHVRHFRVTVLPASSGGLRSGVGLMMEDETERVEREQALRESEERLRGLVTVSCDGYFLHDAGIVLDVSPALANLFGSPPEEMVGQPLARWVAPESREAVQRAVSRQVESPYELTGLRADGKRLFLEVLGRPVEFCGRSVRMTAVWDISARKAAEEAAARADTFREQLLGVVGHDLRTPLYAIQLSVGALQRGGGLSETQARQVTHVSTAARRMERMIHELLDFTRARLAGGIPVKPTPLSLDKLLERVVEEFQVSHPTRLIVCKTEGDMRGSWDESRLGQLLDNLVGNAVQHSPEDTPVEVKVVGGPDGVTLTVRNEGPPVPLEERATLFEPFKRGKRASGDGLGLGLYIARQIVVALGGRISVESGVGLGTRFIVWLPRHAPGS</sequence>
<dbReference type="InterPro" id="IPR035965">
    <property type="entry name" value="PAS-like_dom_sf"/>
</dbReference>
<dbReference type="PROSITE" id="PS50112">
    <property type="entry name" value="PAS"/>
    <property type="match status" value="1"/>
</dbReference>
<dbReference type="SMART" id="SM00091">
    <property type="entry name" value="PAS"/>
    <property type="match status" value="2"/>
</dbReference>
<keyword evidence="8 15" id="KW-0418">Kinase</keyword>
<evidence type="ECO:0000256" key="12">
    <source>
        <dbReference type="ARBA" id="ARBA00023136"/>
    </source>
</evidence>
<name>A0A084SHJ9_9BACT</name>
<keyword evidence="12" id="KW-0472">Membrane</keyword>
<comment type="catalytic activity">
    <reaction evidence="1">
        <text>ATP + protein L-histidine = ADP + protein N-phospho-L-histidine.</text>
        <dbReference type="EC" id="2.7.13.3"/>
    </reaction>
</comment>
<evidence type="ECO:0000259" key="14">
    <source>
        <dbReference type="PROSITE" id="PS50112"/>
    </source>
</evidence>
<dbReference type="SUPFAM" id="SSF55785">
    <property type="entry name" value="PYP-like sensor domain (PAS domain)"/>
    <property type="match status" value="2"/>
</dbReference>
<dbReference type="NCBIfam" id="TIGR00229">
    <property type="entry name" value="sensory_box"/>
    <property type="match status" value="1"/>
</dbReference>
<comment type="subcellular location">
    <subcellularLocation>
        <location evidence="2">Membrane</location>
        <topology evidence="2">Multi-pass membrane protein</topology>
    </subcellularLocation>
</comment>
<evidence type="ECO:0000313" key="15">
    <source>
        <dbReference type="EMBL" id="KFA87934.1"/>
    </source>
</evidence>
<comment type="caution">
    <text evidence="15">The sequence shown here is derived from an EMBL/GenBank/DDBJ whole genome shotgun (WGS) entry which is preliminary data.</text>
</comment>
<keyword evidence="11" id="KW-0902">Two-component regulatory system</keyword>
<dbReference type="Gene3D" id="3.30.450.20">
    <property type="entry name" value="PAS domain"/>
    <property type="match status" value="2"/>
</dbReference>
<dbReference type="InterPro" id="IPR013656">
    <property type="entry name" value="PAS_4"/>
</dbReference>
<dbReference type="PRINTS" id="PR00344">
    <property type="entry name" value="BCTRLSENSOR"/>
</dbReference>
<dbReference type="Pfam" id="PF02518">
    <property type="entry name" value="HATPase_c"/>
    <property type="match status" value="1"/>
</dbReference>
<evidence type="ECO:0000256" key="10">
    <source>
        <dbReference type="ARBA" id="ARBA00022989"/>
    </source>
</evidence>
<dbReference type="CDD" id="cd00082">
    <property type="entry name" value="HisKA"/>
    <property type="match status" value="1"/>
</dbReference>
<feature type="domain" description="PAS" evidence="14">
    <location>
        <begin position="149"/>
        <end position="218"/>
    </location>
</feature>
<keyword evidence="6" id="KW-0812">Transmembrane</keyword>
<dbReference type="InterPro" id="IPR005467">
    <property type="entry name" value="His_kinase_dom"/>
</dbReference>
<dbReference type="InterPro" id="IPR004358">
    <property type="entry name" value="Sig_transdc_His_kin-like_C"/>
</dbReference>